<dbReference type="EMBL" id="QLNI01000122">
    <property type="protein sequence ID" value="RAL99793.1"/>
    <property type="molecule type" value="Genomic_DNA"/>
</dbReference>
<keyword evidence="1" id="KW-0732">Signal</keyword>
<name>A0A328F5G0_9BACT</name>
<organism evidence="3 4">
    <name type="scientific">Desulfobacter hydrogenophilus</name>
    <dbReference type="NCBI Taxonomy" id="2291"/>
    <lineage>
        <taxon>Bacteria</taxon>
        <taxon>Pseudomonadati</taxon>
        <taxon>Thermodesulfobacteriota</taxon>
        <taxon>Desulfobacteria</taxon>
        <taxon>Desulfobacterales</taxon>
        <taxon>Desulfobacteraceae</taxon>
        <taxon>Desulfobacter</taxon>
    </lineage>
</organism>
<evidence type="ECO:0000313" key="4">
    <source>
        <dbReference type="Proteomes" id="UP000248798"/>
    </source>
</evidence>
<accession>A0A328F5G0</accession>
<evidence type="ECO:0000313" key="2">
    <source>
        <dbReference type="EMBL" id="QBH14565.1"/>
    </source>
</evidence>
<feature type="chain" id="PRO_5030062838" evidence="1">
    <location>
        <begin position="24"/>
        <end position="215"/>
    </location>
</feature>
<gene>
    <name evidence="3" type="ORF">DO021_22600</name>
    <name evidence="2" type="ORF">EYB58_17520</name>
</gene>
<evidence type="ECO:0000313" key="5">
    <source>
        <dbReference type="Proteomes" id="UP000293902"/>
    </source>
</evidence>
<dbReference type="OrthoDB" id="6904817at2"/>
<dbReference type="RefSeq" id="WP_111960869.1">
    <property type="nucleotide sequence ID" value="NZ_CP036313.1"/>
</dbReference>
<feature type="signal peptide" evidence="1">
    <location>
        <begin position="1"/>
        <end position="23"/>
    </location>
</feature>
<dbReference type="Proteomes" id="UP000293902">
    <property type="component" value="Chromosome"/>
</dbReference>
<keyword evidence="5" id="KW-1185">Reference proteome</keyword>
<sequence length="215" mass="24210">MKNKLVILVIATFLLFPTVSAFAKSFHGVSYIIIEKSSMGSIKLSIDIKLEQKVSKDFLQKFALKLRQDEPIKYDRIFICYLLPGMTPGAGAWATSHFNPNLKVEILGTTIEEEKALMSKPKNSSAEIIGEWLDESPYVAAKYTLLKKNGKIIMVSKFKDGSGSEKEMIQKKQSGKLRFEEKVGNDFGEYYLIESNGRLAIYDNSGFGFSMRPIK</sequence>
<dbReference type="EMBL" id="CP036313">
    <property type="protein sequence ID" value="QBH14565.1"/>
    <property type="molecule type" value="Genomic_DNA"/>
</dbReference>
<evidence type="ECO:0000313" key="3">
    <source>
        <dbReference type="EMBL" id="RAL99793.1"/>
    </source>
</evidence>
<reference evidence="2 5" key="2">
    <citation type="submission" date="2019-02" db="EMBL/GenBank/DDBJ databases">
        <title>Complete genome sequence of Desulfobacter hydrogenophilus AcRS1.</title>
        <authorList>
            <person name="Marietou A."/>
            <person name="Lund M.B."/>
            <person name="Marshall I.P.G."/>
            <person name="Schreiber L."/>
            <person name="Jorgensen B."/>
        </authorList>
    </citation>
    <scope>NUCLEOTIDE SEQUENCE [LARGE SCALE GENOMIC DNA]</scope>
    <source>
        <strain evidence="2 5">AcRS1</strain>
    </source>
</reference>
<evidence type="ECO:0000256" key="1">
    <source>
        <dbReference type="SAM" id="SignalP"/>
    </source>
</evidence>
<dbReference type="Proteomes" id="UP000248798">
    <property type="component" value="Unassembled WGS sequence"/>
</dbReference>
<reference evidence="3 4" key="1">
    <citation type="submission" date="2018-06" db="EMBL/GenBank/DDBJ databases">
        <title>Complete Genome Sequence of Desulfobacter hydrogenophilus (DSM3380).</title>
        <authorList>
            <person name="Marietou A."/>
            <person name="Schreiber L."/>
            <person name="Marshall I."/>
            <person name="Jorgensen B."/>
        </authorList>
    </citation>
    <scope>NUCLEOTIDE SEQUENCE [LARGE SCALE GENOMIC DNA]</scope>
    <source>
        <strain evidence="3 4">DSM 3380</strain>
    </source>
</reference>
<dbReference type="AlphaFoldDB" id="A0A328F5G0"/>
<protein>
    <submittedName>
        <fullName evidence="3">Uncharacterized protein</fullName>
    </submittedName>
</protein>
<proteinExistence type="predicted"/>